<reference evidence="2 3" key="1">
    <citation type="journal article" date="2022" name="Front. Cell. Infect. Microbiol.">
        <title>The Genomes of Two Strains of Taenia crassiceps the Animal Model for the Study of Human Cysticercosis.</title>
        <authorList>
            <person name="Bobes R.J."/>
            <person name="Estrada K."/>
            <person name="Rios-Valencia D.G."/>
            <person name="Calderon-Gallegos A."/>
            <person name="de la Torre P."/>
            <person name="Carrero J.C."/>
            <person name="Sanchez-Flores A."/>
            <person name="Laclette J.P."/>
        </authorList>
    </citation>
    <scope>NUCLEOTIDE SEQUENCE [LARGE SCALE GENOMIC DNA]</scope>
    <source>
        <strain evidence="2">WFUcys</strain>
    </source>
</reference>
<evidence type="ECO:0000256" key="1">
    <source>
        <dbReference type="SAM" id="MobiDB-lite"/>
    </source>
</evidence>
<dbReference type="EMBL" id="JAKROA010000004">
    <property type="protein sequence ID" value="KAL5107669.1"/>
    <property type="molecule type" value="Genomic_DNA"/>
</dbReference>
<evidence type="ECO:0000313" key="3">
    <source>
        <dbReference type="Proteomes" id="UP001651158"/>
    </source>
</evidence>
<organism evidence="2 3">
    <name type="scientific">Taenia crassiceps</name>
    <dbReference type="NCBI Taxonomy" id="6207"/>
    <lineage>
        <taxon>Eukaryota</taxon>
        <taxon>Metazoa</taxon>
        <taxon>Spiralia</taxon>
        <taxon>Lophotrochozoa</taxon>
        <taxon>Platyhelminthes</taxon>
        <taxon>Cestoda</taxon>
        <taxon>Eucestoda</taxon>
        <taxon>Cyclophyllidea</taxon>
        <taxon>Taeniidae</taxon>
        <taxon>Taenia</taxon>
    </lineage>
</organism>
<sequence>MKPVRPLGDKEPTSRLESQLIQGRFGVRYLGGPLGWLVRWPRICQSIIESKGDGEIIDTDDTSSISSDWSLMNIHEVDSPDLDVRISDDSSSSASSSNTSTETPTEAPPVPPSSSLSSRRQRRLTRHRGRAAVARHIDVPPANRAASAAVRQTLASTTLAASTQMATRAALLAEVSAQRRYVRRGGEVMSRPPHDRKHTKWIYGGGRIGAPHQRENLLLLEDSPCLYFGTKDMEIFDPDAPKSCVLQFHGCRQSAGWWSMENNSRRLFANPRVSLLKWTSLNTNWHFLQGSGISVKADVMAHPEAWPQLDLSKNSYSGDWPPTTQKRVSDTRLAFYVTACKNEAFAALVSSATMQSNILVLHHAFCEIRTQKACA</sequence>
<gene>
    <name evidence="2" type="ORF">TcWFU_004628</name>
</gene>
<comment type="caution">
    <text evidence="2">The sequence shown here is derived from an EMBL/GenBank/DDBJ whole genome shotgun (WGS) entry which is preliminary data.</text>
</comment>
<keyword evidence="3" id="KW-1185">Reference proteome</keyword>
<evidence type="ECO:0000313" key="2">
    <source>
        <dbReference type="EMBL" id="KAL5107669.1"/>
    </source>
</evidence>
<dbReference type="Proteomes" id="UP001651158">
    <property type="component" value="Unassembled WGS sequence"/>
</dbReference>
<accession>A0ABR4QD87</accession>
<feature type="region of interest" description="Disordered" evidence="1">
    <location>
        <begin position="80"/>
        <end position="131"/>
    </location>
</feature>
<protein>
    <submittedName>
        <fullName evidence="2">Uncharacterized protein</fullName>
    </submittedName>
</protein>
<feature type="compositionally biased region" description="Basic residues" evidence="1">
    <location>
        <begin position="119"/>
        <end position="130"/>
    </location>
</feature>
<feature type="compositionally biased region" description="Low complexity" evidence="1">
    <location>
        <begin position="89"/>
        <end position="105"/>
    </location>
</feature>
<proteinExistence type="predicted"/>
<name>A0ABR4QD87_9CEST</name>